<sequence>MNQEARSREGMKPRPSGRGDVTVSYVHPGWVQHTFMQSLLLTLEHDRRAATPVIRGVMPVRYRPAGIAHVRNEAVRTFLAGDAEWLWSVDTDMGFRADTLHALLAAADREERPVVGALCYGLVEEEPDDMGGMTTRVFPTLHGWSDEMKAFTEWEGPVPRGLVRVAGTGAACLLVHRSVFERVEAGAWFDPIVDGAGNVVGEDLSFCWRLGAAGVPVYVDTRIPTSHQKHVWINGMAG</sequence>
<comment type="similarity">
    <text evidence="2">Belongs to the glycosyltransferase 2 family.</text>
</comment>
<dbReference type="PANTHER" id="PTHR43179:SF12">
    <property type="entry name" value="GALACTOFURANOSYLTRANSFERASE GLFT2"/>
    <property type="match status" value="1"/>
</dbReference>
<keyword evidence="7" id="KW-1185">Reference proteome</keyword>
<evidence type="ECO:0000313" key="7">
    <source>
        <dbReference type="Proteomes" id="UP001500973"/>
    </source>
</evidence>
<dbReference type="SUPFAM" id="SSF53448">
    <property type="entry name" value="Nucleotide-diphospho-sugar transferases"/>
    <property type="match status" value="1"/>
</dbReference>
<reference evidence="7" key="1">
    <citation type="journal article" date="2019" name="Int. J. Syst. Evol. Microbiol.">
        <title>The Global Catalogue of Microorganisms (GCM) 10K type strain sequencing project: providing services to taxonomists for standard genome sequencing and annotation.</title>
        <authorList>
            <consortium name="The Broad Institute Genomics Platform"/>
            <consortium name="The Broad Institute Genome Sequencing Center for Infectious Disease"/>
            <person name="Wu L."/>
            <person name="Ma J."/>
        </authorList>
    </citation>
    <scope>NUCLEOTIDE SEQUENCE [LARGE SCALE GENOMIC DNA]</scope>
    <source>
        <strain evidence="7">JCM 11756</strain>
    </source>
</reference>
<gene>
    <name evidence="6" type="ORF">GCM10009601_51760</name>
</gene>
<name>A0ABP4JY80_9ACTN</name>
<keyword evidence="3" id="KW-0328">Glycosyltransferase</keyword>
<feature type="compositionally biased region" description="Basic and acidic residues" evidence="5">
    <location>
        <begin position="1"/>
        <end position="12"/>
    </location>
</feature>
<keyword evidence="4" id="KW-0808">Transferase</keyword>
<dbReference type="Proteomes" id="UP001500973">
    <property type="component" value="Unassembled WGS sequence"/>
</dbReference>
<evidence type="ECO:0000256" key="3">
    <source>
        <dbReference type="ARBA" id="ARBA00022676"/>
    </source>
</evidence>
<feature type="region of interest" description="Disordered" evidence="5">
    <location>
        <begin position="1"/>
        <end position="20"/>
    </location>
</feature>
<dbReference type="PANTHER" id="PTHR43179">
    <property type="entry name" value="RHAMNOSYLTRANSFERASE WBBL"/>
    <property type="match status" value="1"/>
</dbReference>
<evidence type="ECO:0000256" key="5">
    <source>
        <dbReference type="SAM" id="MobiDB-lite"/>
    </source>
</evidence>
<proteinExistence type="inferred from homology"/>
<comment type="pathway">
    <text evidence="1">Cell wall biogenesis; cell wall polysaccharide biosynthesis.</text>
</comment>
<evidence type="ECO:0000256" key="1">
    <source>
        <dbReference type="ARBA" id="ARBA00004776"/>
    </source>
</evidence>
<accession>A0ABP4JY80</accession>
<evidence type="ECO:0000256" key="4">
    <source>
        <dbReference type="ARBA" id="ARBA00022679"/>
    </source>
</evidence>
<organism evidence="6 7">
    <name type="scientific">Streptomyces thermospinosisporus</name>
    <dbReference type="NCBI Taxonomy" id="161482"/>
    <lineage>
        <taxon>Bacteria</taxon>
        <taxon>Bacillati</taxon>
        <taxon>Actinomycetota</taxon>
        <taxon>Actinomycetes</taxon>
        <taxon>Kitasatosporales</taxon>
        <taxon>Streptomycetaceae</taxon>
        <taxon>Streptomyces</taxon>
    </lineage>
</organism>
<dbReference type="Gene3D" id="3.90.550.10">
    <property type="entry name" value="Spore Coat Polysaccharide Biosynthesis Protein SpsA, Chain A"/>
    <property type="match status" value="1"/>
</dbReference>
<dbReference type="InterPro" id="IPR029044">
    <property type="entry name" value="Nucleotide-diphossugar_trans"/>
</dbReference>
<protein>
    <recommendedName>
        <fullName evidence="8">Glycosyltransferase</fullName>
    </recommendedName>
</protein>
<evidence type="ECO:0000256" key="2">
    <source>
        <dbReference type="ARBA" id="ARBA00006739"/>
    </source>
</evidence>
<dbReference type="EMBL" id="BAAAIZ010000090">
    <property type="protein sequence ID" value="GAA1431861.1"/>
    <property type="molecule type" value="Genomic_DNA"/>
</dbReference>
<comment type="caution">
    <text evidence="6">The sequence shown here is derived from an EMBL/GenBank/DDBJ whole genome shotgun (WGS) entry which is preliminary data.</text>
</comment>
<evidence type="ECO:0000313" key="6">
    <source>
        <dbReference type="EMBL" id="GAA1431861.1"/>
    </source>
</evidence>
<evidence type="ECO:0008006" key="8">
    <source>
        <dbReference type="Google" id="ProtNLM"/>
    </source>
</evidence>